<gene>
    <name evidence="2" type="ORF">MKW94_009559</name>
</gene>
<dbReference type="AlphaFoldDB" id="A0AA41VU05"/>
<feature type="compositionally biased region" description="Low complexity" evidence="1">
    <location>
        <begin position="28"/>
        <end position="40"/>
    </location>
</feature>
<accession>A0AA41VU05</accession>
<proteinExistence type="predicted"/>
<reference evidence="2" key="1">
    <citation type="submission" date="2022-03" db="EMBL/GenBank/DDBJ databases">
        <title>A functionally conserved STORR gene fusion in Papaver species that diverged 16.8 million years ago.</title>
        <authorList>
            <person name="Catania T."/>
        </authorList>
    </citation>
    <scope>NUCLEOTIDE SEQUENCE</scope>
    <source>
        <strain evidence="2">S-191538</strain>
    </source>
</reference>
<sequence>SGQERKSLKPTLVTLSTPPSSLDVSNRSGGKPPVSKSSSESLAQLLENINKDSLYDSRYQPSPTSLSFPPSSSSPR</sequence>
<dbReference type="Proteomes" id="UP001177140">
    <property type="component" value="Unassembled WGS sequence"/>
</dbReference>
<feature type="compositionally biased region" description="Polar residues" evidence="1">
    <location>
        <begin position="13"/>
        <end position="27"/>
    </location>
</feature>
<dbReference type="EMBL" id="JAJJMA010292923">
    <property type="protein sequence ID" value="MCL7047437.1"/>
    <property type="molecule type" value="Genomic_DNA"/>
</dbReference>
<feature type="region of interest" description="Disordered" evidence="1">
    <location>
        <begin position="52"/>
        <end position="76"/>
    </location>
</feature>
<keyword evidence="3" id="KW-1185">Reference proteome</keyword>
<feature type="compositionally biased region" description="Low complexity" evidence="1">
    <location>
        <begin position="61"/>
        <end position="76"/>
    </location>
</feature>
<protein>
    <submittedName>
        <fullName evidence="2">Uncharacterized protein</fullName>
    </submittedName>
</protein>
<feature type="region of interest" description="Disordered" evidence="1">
    <location>
        <begin position="1"/>
        <end position="40"/>
    </location>
</feature>
<evidence type="ECO:0000313" key="2">
    <source>
        <dbReference type="EMBL" id="MCL7047437.1"/>
    </source>
</evidence>
<comment type="caution">
    <text evidence="2">The sequence shown here is derived from an EMBL/GenBank/DDBJ whole genome shotgun (WGS) entry which is preliminary data.</text>
</comment>
<feature type="non-terminal residue" evidence="2">
    <location>
        <position position="1"/>
    </location>
</feature>
<evidence type="ECO:0000256" key="1">
    <source>
        <dbReference type="SAM" id="MobiDB-lite"/>
    </source>
</evidence>
<evidence type="ECO:0000313" key="3">
    <source>
        <dbReference type="Proteomes" id="UP001177140"/>
    </source>
</evidence>
<organism evidence="2 3">
    <name type="scientific">Papaver nudicaule</name>
    <name type="common">Iceland poppy</name>
    <dbReference type="NCBI Taxonomy" id="74823"/>
    <lineage>
        <taxon>Eukaryota</taxon>
        <taxon>Viridiplantae</taxon>
        <taxon>Streptophyta</taxon>
        <taxon>Embryophyta</taxon>
        <taxon>Tracheophyta</taxon>
        <taxon>Spermatophyta</taxon>
        <taxon>Magnoliopsida</taxon>
        <taxon>Ranunculales</taxon>
        <taxon>Papaveraceae</taxon>
        <taxon>Papaveroideae</taxon>
        <taxon>Papaver</taxon>
    </lineage>
</organism>
<feature type="non-terminal residue" evidence="2">
    <location>
        <position position="76"/>
    </location>
</feature>
<name>A0AA41VU05_PAPNU</name>